<name>A0A2H1FFC9_9ARCH</name>
<gene>
    <name evidence="1" type="ORF">NCS_11277</name>
</gene>
<sequence>MKRLIPWWKGFEELELDIEEPCTVEDMVETYRLDDSST</sequence>
<evidence type="ECO:0000313" key="2">
    <source>
        <dbReference type="Proteomes" id="UP000230607"/>
    </source>
</evidence>
<dbReference type="Proteomes" id="UP000230607">
    <property type="component" value="Chromosome 1"/>
</dbReference>
<proteinExistence type="predicted"/>
<dbReference type="AlphaFoldDB" id="A0A2H1FFC9"/>
<evidence type="ECO:0000313" key="1">
    <source>
        <dbReference type="EMBL" id="SMH71470.1"/>
    </source>
</evidence>
<dbReference type="EMBL" id="LT841358">
    <property type="protein sequence ID" value="SMH71470.1"/>
    <property type="molecule type" value="Genomic_DNA"/>
</dbReference>
<organism evidence="1 2">
    <name type="scientific">Candidatus Nitrosotalea okcheonensis</name>
    <dbReference type="NCBI Taxonomy" id="1903276"/>
    <lineage>
        <taxon>Archaea</taxon>
        <taxon>Nitrososphaerota</taxon>
        <taxon>Nitrososphaeria</taxon>
        <taxon>Nitrosotaleales</taxon>
        <taxon>Nitrosotaleaceae</taxon>
        <taxon>Nitrosotalea</taxon>
    </lineage>
</organism>
<protein>
    <submittedName>
        <fullName evidence="1">Uncharacterized protein</fullName>
    </submittedName>
</protein>
<reference evidence="2" key="1">
    <citation type="submission" date="2017-03" db="EMBL/GenBank/DDBJ databases">
        <authorList>
            <person name="Herbold C."/>
        </authorList>
    </citation>
    <scope>NUCLEOTIDE SEQUENCE [LARGE SCALE GENOMIC DNA]</scope>
</reference>
<keyword evidence="2" id="KW-1185">Reference proteome</keyword>
<accession>A0A2H1FFC9</accession>